<sequence>MKGIHRKEFVHIICTLISNHEYIFGAVSIREDCGYLICIRDYVTQNIMFMADTRFRSRSDALYDFGLMWDDALAKVHCDSSPLVTSG</sequence>
<reference evidence="1 2" key="1">
    <citation type="submission" date="2016-11" db="EMBL/GenBank/DDBJ databases">
        <authorList>
            <person name="Jaros S."/>
            <person name="Januszkiewicz K."/>
            <person name="Wedrychowicz H."/>
        </authorList>
    </citation>
    <scope>NUCLEOTIDE SEQUENCE [LARGE SCALE GENOMIC DNA]</scope>
    <source>
        <strain evidence="1">NVI 5450</strain>
    </source>
</reference>
<evidence type="ECO:0000313" key="1">
    <source>
        <dbReference type="EMBL" id="SGZ08865.1"/>
    </source>
</evidence>
<protein>
    <submittedName>
        <fullName evidence="1">Ribosome maturation factor rimM</fullName>
    </submittedName>
</protein>
<dbReference type="Proteomes" id="UP000183794">
    <property type="component" value="Unassembled WGS sequence"/>
</dbReference>
<gene>
    <name evidence="1" type="ORF">NVI5450_3384</name>
</gene>
<organism evidence="1 2">
    <name type="scientific">Moritella viscosa</name>
    <dbReference type="NCBI Taxonomy" id="80854"/>
    <lineage>
        <taxon>Bacteria</taxon>
        <taxon>Pseudomonadati</taxon>
        <taxon>Pseudomonadota</taxon>
        <taxon>Gammaproteobacteria</taxon>
        <taxon>Alteromonadales</taxon>
        <taxon>Moritellaceae</taxon>
        <taxon>Moritella</taxon>
    </lineage>
</organism>
<dbReference type="AlphaFoldDB" id="A0A090IKH8"/>
<dbReference type="GeneID" id="61297019"/>
<dbReference type="RefSeq" id="WP_045110971.1">
    <property type="nucleotide sequence ID" value="NZ_CAWQZC010000029.1"/>
</dbReference>
<proteinExistence type="predicted"/>
<dbReference type="PATRIC" id="fig|80854.5.peg.3053"/>
<accession>A0A090IKH8</accession>
<dbReference type="EMBL" id="FPLD01000091">
    <property type="protein sequence ID" value="SGZ08865.1"/>
    <property type="molecule type" value="Genomic_DNA"/>
</dbReference>
<dbReference type="HOGENOM" id="CLU_2479941_0_0_6"/>
<name>A0A090IKH8_9GAMM</name>
<evidence type="ECO:0000313" key="2">
    <source>
        <dbReference type="Proteomes" id="UP000183794"/>
    </source>
</evidence>
<dbReference type="KEGG" id="mvs:MVIS_2877"/>